<accession>A0A6A6X8V1</accession>
<dbReference type="AlphaFoldDB" id="A0A6A6X8V1"/>
<name>A0A6A6X8V1_9PLEO</name>
<gene>
    <name evidence="2" type="ORF">K505DRAFT_223995</name>
</gene>
<dbReference type="Proteomes" id="UP000799757">
    <property type="component" value="Unassembled WGS sequence"/>
</dbReference>
<proteinExistence type="predicted"/>
<feature type="non-terminal residue" evidence="2">
    <location>
        <position position="185"/>
    </location>
</feature>
<dbReference type="OrthoDB" id="438641at2759"/>
<evidence type="ECO:0000313" key="3">
    <source>
        <dbReference type="Proteomes" id="UP000799757"/>
    </source>
</evidence>
<keyword evidence="3" id="KW-1185">Reference proteome</keyword>
<reference evidence="2" key="1">
    <citation type="journal article" date="2020" name="Stud. Mycol.">
        <title>101 Dothideomycetes genomes: a test case for predicting lifestyles and emergence of pathogens.</title>
        <authorList>
            <person name="Haridas S."/>
            <person name="Albert R."/>
            <person name="Binder M."/>
            <person name="Bloem J."/>
            <person name="Labutti K."/>
            <person name="Salamov A."/>
            <person name="Andreopoulos B."/>
            <person name="Baker S."/>
            <person name="Barry K."/>
            <person name="Bills G."/>
            <person name="Bluhm B."/>
            <person name="Cannon C."/>
            <person name="Castanera R."/>
            <person name="Culley D."/>
            <person name="Daum C."/>
            <person name="Ezra D."/>
            <person name="Gonzalez J."/>
            <person name="Henrissat B."/>
            <person name="Kuo A."/>
            <person name="Liang C."/>
            <person name="Lipzen A."/>
            <person name="Lutzoni F."/>
            <person name="Magnuson J."/>
            <person name="Mondo S."/>
            <person name="Nolan M."/>
            <person name="Ohm R."/>
            <person name="Pangilinan J."/>
            <person name="Park H.-J."/>
            <person name="Ramirez L."/>
            <person name="Alfaro M."/>
            <person name="Sun H."/>
            <person name="Tritt A."/>
            <person name="Yoshinaga Y."/>
            <person name="Zwiers L.-H."/>
            <person name="Turgeon B."/>
            <person name="Goodwin S."/>
            <person name="Spatafora J."/>
            <person name="Crous P."/>
            <person name="Grigoriev I."/>
        </authorList>
    </citation>
    <scope>NUCLEOTIDE SEQUENCE</scope>
    <source>
        <strain evidence="2">CBS 109.77</strain>
    </source>
</reference>
<dbReference type="InterPro" id="IPR046341">
    <property type="entry name" value="SET_dom_sf"/>
</dbReference>
<sequence length="185" mass="20755">LDTTFKICPTTGTGLGAFGTKDIGKMCCVLRETSYFVIWKPEEEIPPEDVEAKFAHFQSRFKELFLSLINSEDQSFTSRIVEFVKGSFSTCGQGTHLVCLRFNHSCVPNTIVLLPSDGSKCGLEIYTIQPVAMGKELNFSYDSNSDYLTDKQQQTVRTGDFTCKRPACNPNNAFHYVSDMRCTLL</sequence>
<evidence type="ECO:0000259" key="1">
    <source>
        <dbReference type="PROSITE" id="PS50280"/>
    </source>
</evidence>
<feature type="non-terminal residue" evidence="2">
    <location>
        <position position="1"/>
    </location>
</feature>
<evidence type="ECO:0000313" key="2">
    <source>
        <dbReference type="EMBL" id="KAF2792812.1"/>
    </source>
</evidence>
<protein>
    <recommendedName>
        <fullName evidence="1">SET domain-containing protein</fullName>
    </recommendedName>
</protein>
<dbReference type="SUPFAM" id="SSF82199">
    <property type="entry name" value="SET domain"/>
    <property type="match status" value="1"/>
</dbReference>
<dbReference type="InterPro" id="IPR001214">
    <property type="entry name" value="SET_dom"/>
</dbReference>
<feature type="domain" description="SET" evidence="1">
    <location>
        <begin position="3"/>
        <end position="142"/>
    </location>
</feature>
<dbReference type="PROSITE" id="PS50280">
    <property type="entry name" value="SET"/>
    <property type="match status" value="1"/>
</dbReference>
<dbReference type="Pfam" id="PF00856">
    <property type="entry name" value="SET"/>
    <property type="match status" value="1"/>
</dbReference>
<dbReference type="Gene3D" id="2.170.270.10">
    <property type="entry name" value="SET domain"/>
    <property type="match status" value="1"/>
</dbReference>
<dbReference type="EMBL" id="MU001954">
    <property type="protein sequence ID" value="KAF2792812.1"/>
    <property type="molecule type" value="Genomic_DNA"/>
</dbReference>
<organism evidence="2 3">
    <name type="scientific">Melanomma pulvis-pyrius CBS 109.77</name>
    <dbReference type="NCBI Taxonomy" id="1314802"/>
    <lineage>
        <taxon>Eukaryota</taxon>
        <taxon>Fungi</taxon>
        <taxon>Dikarya</taxon>
        <taxon>Ascomycota</taxon>
        <taxon>Pezizomycotina</taxon>
        <taxon>Dothideomycetes</taxon>
        <taxon>Pleosporomycetidae</taxon>
        <taxon>Pleosporales</taxon>
        <taxon>Melanommataceae</taxon>
        <taxon>Melanomma</taxon>
    </lineage>
</organism>